<dbReference type="PROSITE" id="PS01129">
    <property type="entry name" value="PSI_RLU"/>
    <property type="match status" value="1"/>
</dbReference>
<feature type="domain" description="Pseudouridine synthase RsuA/RluA-like" evidence="1">
    <location>
        <begin position="92"/>
        <end position="238"/>
    </location>
</feature>
<dbReference type="PANTHER" id="PTHR21600">
    <property type="entry name" value="MITOCHONDRIAL RNA PSEUDOURIDINE SYNTHASE"/>
    <property type="match status" value="1"/>
</dbReference>
<dbReference type="Gene3D" id="3.30.2350.10">
    <property type="entry name" value="Pseudouridine synthase"/>
    <property type="match status" value="1"/>
</dbReference>
<reference evidence="2 3" key="1">
    <citation type="journal article" date="2016" name="Nat. Commun.">
        <title>Thousands of microbial genomes shed light on interconnected biogeochemical processes in an aquifer system.</title>
        <authorList>
            <person name="Anantharaman K."/>
            <person name="Brown C.T."/>
            <person name="Hug L.A."/>
            <person name="Sharon I."/>
            <person name="Castelle C.J."/>
            <person name="Probst A.J."/>
            <person name="Thomas B.C."/>
            <person name="Singh A."/>
            <person name="Wilkins M.J."/>
            <person name="Karaoz U."/>
            <person name="Brodie E.L."/>
            <person name="Williams K.H."/>
            <person name="Hubbard S.S."/>
            <person name="Banfield J.F."/>
        </authorList>
    </citation>
    <scope>NUCLEOTIDE SEQUENCE [LARGE SCALE GENOMIC DNA]</scope>
</reference>
<dbReference type="AlphaFoldDB" id="A0A1F6TXW2"/>
<dbReference type="GO" id="GO:0009982">
    <property type="term" value="F:pseudouridine synthase activity"/>
    <property type="evidence" value="ECO:0007669"/>
    <property type="project" value="InterPro"/>
</dbReference>
<dbReference type="PANTHER" id="PTHR21600:SF84">
    <property type="entry name" value="PSEUDOURIDINE SYNTHASE RSUA_RLUA-LIKE DOMAIN-CONTAINING PROTEIN"/>
    <property type="match status" value="1"/>
</dbReference>
<dbReference type="InterPro" id="IPR020103">
    <property type="entry name" value="PsdUridine_synth_cat_dom_sf"/>
</dbReference>
<evidence type="ECO:0000259" key="1">
    <source>
        <dbReference type="Pfam" id="PF00849"/>
    </source>
</evidence>
<evidence type="ECO:0000313" key="2">
    <source>
        <dbReference type="EMBL" id="OGI49978.1"/>
    </source>
</evidence>
<dbReference type="GO" id="GO:0003723">
    <property type="term" value="F:RNA binding"/>
    <property type="evidence" value="ECO:0007669"/>
    <property type="project" value="InterPro"/>
</dbReference>
<dbReference type="STRING" id="1817768.A3A87_02310"/>
<gene>
    <name evidence="2" type="ORF">A3A87_02310</name>
</gene>
<sequence length="294" mass="34049">MGIAKHPSVVTMPATEKPYPSIVEFLFKTFPAISRNRWAERIREGKVLDDQGQPITVETKYSPSKRIFYFREVENEPVIPFAEQILFQNDEILVACKPHFLPVTPGGRYVEECLLNRMRHRTGLTDLAPLHRLDRETAGIVIFSVNPKTRGLYHELFMRGEVEKIYHALAEVNRPPRENQWTVENRIVRGEPRFRMKTVPGVANARSHIQLLEVKGNRGLFRLHPVTGKTHQLRLHMSGLGFGIVNDRVYPDLQPVRVDDFDQPLQLLAKQVRFHDPVAGTDREFRSGRELLWY</sequence>
<dbReference type="EMBL" id="MFTC01000081">
    <property type="protein sequence ID" value="OGI49978.1"/>
    <property type="molecule type" value="Genomic_DNA"/>
</dbReference>
<organism evidence="2 3">
    <name type="scientific">Candidatus Muproteobacteria bacterium RIFCSPLOWO2_01_FULL_60_18</name>
    <dbReference type="NCBI Taxonomy" id="1817768"/>
    <lineage>
        <taxon>Bacteria</taxon>
        <taxon>Pseudomonadati</taxon>
        <taxon>Pseudomonadota</taxon>
        <taxon>Candidatus Muproteobacteria</taxon>
    </lineage>
</organism>
<evidence type="ECO:0000313" key="3">
    <source>
        <dbReference type="Proteomes" id="UP000179037"/>
    </source>
</evidence>
<proteinExistence type="predicted"/>
<dbReference type="Proteomes" id="UP000179037">
    <property type="component" value="Unassembled WGS sequence"/>
</dbReference>
<name>A0A1F6TXW2_9PROT</name>
<dbReference type="GO" id="GO:0140098">
    <property type="term" value="F:catalytic activity, acting on RNA"/>
    <property type="evidence" value="ECO:0007669"/>
    <property type="project" value="UniProtKB-ARBA"/>
</dbReference>
<dbReference type="Pfam" id="PF00849">
    <property type="entry name" value="PseudoU_synth_2"/>
    <property type="match status" value="1"/>
</dbReference>
<dbReference type="InterPro" id="IPR006224">
    <property type="entry name" value="PsdUridine_synth_RluA-like_CS"/>
</dbReference>
<accession>A0A1F6TXW2</accession>
<dbReference type="GO" id="GO:0000455">
    <property type="term" value="P:enzyme-directed rRNA pseudouridine synthesis"/>
    <property type="evidence" value="ECO:0007669"/>
    <property type="project" value="TreeGrafter"/>
</dbReference>
<dbReference type="InterPro" id="IPR050188">
    <property type="entry name" value="RluA_PseudoU_synthase"/>
</dbReference>
<protein>
    <submittedName>
        <fullName evidence="2">Pseudouridine synthase</fullName>
    </submittedName>
</protein>
<comment type="caution">
    <text evidence="2">The sequence shown here is derived from an EMBL/GenBank/DDBJ whole genome shotgun (WGS) entry which is preliminary data.</text>
</comment>
<dbReference type="InterPro" id="IPR006145">
    <property type="entry name" value="PsdUridine_synth_RsuA/RluA"/>
</dbReference>
<dbReference type="SUPFAM" id="SSF55120">
    <property type="entry name" value="Pseudouridine synthase"/>
    <property type="match status" value="1"/>
</dbReference>